<dbReference type="AlphaFoldDB" id="A0A4R5W0H7"/>
<evidence type="ECO:0000259" key="2">
    <source>
        <dbReference type="Pfam" id="PF18288"/>
    </source>
</evidence>
<evidence type="ECO:0000313" key="3">
    <source>
        <dbReference type="EMBL" id="TDK64472.1"/>
    </source>
</evidence>
<sequence length="327" mass="35635">MKLATLKDGSRDGQLLIVSRDLKTAVIATNIAPTLQDVLDSWDFMAPQCEDLYVQLNQGRAPNSFDFDPTQCMSPLPRAYQFADASAYVDFVDLIARSRKDEIPDFFWSEPLIHQAASDDFLGPCDDILVASEAFGIDVESEIAVIIDDVKMGATPQQAAESIRLVMLANDVSLRELMQTEMIKKFGFLNSKPSTSFSPVAVTPDELADAWEKGKLHLPLRTSIKGKLVGAPNAGVDMTFSFPQLIAHLVKTRNAKAGTIIGSGTVFNKEGSKGNSSIFATRAAEIIAHGDATTPYLQFGDVVKIEMLDKNGKSIFGAIEQKIEQAE</sequence>
<keyword evidence="3" id="KW-0378">Hydrolase</keyword>
<feature type="domain" description="Fumarylacetoacetase N-terminal" evidence="2">
    <location>
        <begin position="1"/>
        <end position="78"/>
    </location>
</feature>
<reference evidence="3 4" key="1">
    <citation type="submission" date="2019-03" db="EMBL/GenBank/DDBJ databases">
        <title>Sapientia aquatica gen. nov., sp. nov., isolated from a crater lake.</title>
        <authorList>
            <person name="Felfoldi T."/>
            <person name="Szabo A."/>
            <person name="Toth E."/>
            <person name="Schumann P."/>
            <person name="Keki Z."/>
            <person name="Marialigeti K."/>
            <person name="Mathe I."/>
        </authorList>
    </citation>
    <scope>NUCLEOTIDE SEQUENCE [LARGE SCALE GENOMIC DNA]</scope>
    <source>
        <strain evidence="3 4">SA-152</strain>
    </source>
</reference>
<dbReference type="Proteomes" id="UP000294829">
    <property type="component" value="Unassembled WGS sequence"/>
</dbReference>
<evidence type="ECO:0000313" key="4">
    <source>
        <dbReference type="Proteomes" id="UP000294829"/>
    </source>
</evidence>
<accession>A0A4R5W0H7</accession>
<gene>
    <name evidence="3" type="ORF">E2I14_13580</name>
</gene>
<proteinExistence type="predicted"/>
<evidence type="ECO:0000259" key="1">
    <source>
        <dbReference type="Pfam" id="PF01557"/>
    </source>
</evidence>
<dbReference type="InterPro" id="IPR041072">
    <property type="entry name" value="FAA_hydro_N"/>
</dbReference>
<dbReference type="Pfam" id="PF01557">
    <property type="entry name" value="FAA_hydrolase"/>
    <property type="match status" value="1"/>
</dbReference>
<dbReference type="PANTHER" id="PTHR43211:SF1">
    <property type="entry name" value="BLL6422 PROTEIN"/>
    <property type="match status" value="1"/>
</dbReference>
<comment type="caution">
    <text evidence="3">The sequence shown here is derived from an EMBL/GenBank/DDBJ whole genome shotgun (WGS) entry which is preliminary data.</text>
</comment>
<dbReference type="GO" id="GO:0016787">
    <property type="term" value="F:hydrolase activity"/>
    <property type="evidence" value="ECO:0007669"/>
    <property type="project" value="UniProtKB-KW"/>
</dbReference>
<dbReference type="PANTHER" id="PTHR43211">
    <property type="entry name" value="FUMARYLACETOACETATE HYDROLASE"/>
    <property type="match status" value="1"/>
</dbReference>
<feature type="domain" description="Fumarylacetoacetase-like C-terminal" evidence="1">
    <location>
        <begin position="86"/>
        <end position="322"/>
    </location>
</feature>
<dbReference type="InterPro" id="IPR036663">
    <property type="entry name" value="Fumarylacetoacetase_C_sf"/>
</dbReference>
<protein>
    <submittedName>
        <fullName evidence="3">FAA hydrolase family protein</fullName>
    </submittedName>
</protein>
<dbReference type="RefSeq" id="WP_133329433.1">
    <property type="nucleotide sequence ID" value="NZ_SMYL01000007.1"/>
</dbReference>
<keyword evidence="4" id="KW-1185">Reference proteome</keyword>
<dbReference type="Pfam" id="PF18288">
    <property type="entry name" value="FAA_hydro_N_2"/>
    <property type="match status" value="1"/>
</dbReference>
<dbReference type="SUPFAM" id="SSF56529">
    <property type="entry name" value="FAH"/>
    <property type="match status" value="1"/>
</dbReference>
<dbReference type="EMBL" id="SMYL01000007">
    <property type="protein sequence ID" value="TDK64472.1"/>
    <property type="molecule type" value="Genomic_DNA"/>
</dbReference>
<name>A0A4R5W0H7_9BURK</name>
<organism evidence="3 4">
    <name type="scientific">Sapientia aquatica</name>
    <dbReference type="NCBI Taxonomy" id="1549640"/>
    <lineage>
        <taxon>Bacteria</taxon>
        <taxon>Pseudomonadati</taxon>
        <taxon>Pseudomonadota</taxon>
        <taxon>Betaproteobacteria</taxon>
        <taxon>Burkholderiales</taxon>
        <taxon>Oxalobacteraceae</taxon>
        <taxon>Sapientia</taxon>
    </lineage>
</organism>
<dbReference type="OrthoDB" id="9775905at2"/>
<dbReference type="Gene3D" id="3.90.850.10">
    <property type="entry name" value="Fumarylacetoacetase-like, C-terminal domain"/>
    <property type="match status" value="1"/>
</dbReference>
<dbReference type="InterPro" id="IPR011234">
    <property type="entry name" value="Fumarylacetoacetase-like_C"/>
</dbReference>